<feature type="region of interest" description="Disordered" evidence="4">
    <location>
        <begin position="156"/>
        <end position="177"/>
    </location>
</feature>
<dbReference type="InterPro" id="IPR003121">
    <property type="entry name" value="SWIB_MDM2_domain"/>
</dbReference>
<dbReference type="Gene3D" id="1.10.245.10">
    <property type="entry name" value="SWIB/MDM2 domain"/>
    <property type="match status" value="1"/>
</dbReference>
<dbReference type="PANTHER" id="PTHR46851">
    <property type="entry name" value="OS01G0884500 PROTEIN"/>
    <property type="match status" value="1"/>
</dbReference>
<dbReference type="InterPro" id="IPR035445">
    <property type="entry name" value="GYF-like_dom_sf"/>
</dbReference>
<dbReference type="SUPFAM" id="SSF47592">
    <property type="entry name" value="SWIB/MDM2 domain"/>
    <property type="match status" value="1"/>
</dbReference>
<dbReference type="PROSITE" id="PS50829">
    <property type="entry name" value="GYF"/>
    <property type="match status" value="1"/>
</dbReference>
<dbReference type="InterPro" id="IPR013083">
    <property type="entry name" value="Znf_RING/FYVE/PHD"/>
</dbReference>
<dbReference type="SMART" id="SM00444">
    <property type="entry name" value="GYF"/>
    <property type="match status" value="1"/>
</dbReference>
<dbReference type="Pfam" id="PF02201">
    <property type="entry name" value="SWIB"/>
    <property type="match status" value="1"/>
</dbReference>
<evidence type="ECO:0000313" key="8">
    <source>
        <dbReference type="EnsemblPlants" id="LPERR05G13450.4"/>
    </source>
</evidence>
<dbReference type="InterPro" id="IPR036128">
    <property type="entry name" value="Plus3-like_sf"/>
</dbReference>
<name>A0A0D9WGN6_9ORYZ</name>
<dbReference type="SUPFAM" id="SSF55277">
    <property type="entry name" value="GYF domain"/>
    <property type="match status" value="1"/>
</dbReference>
<dbReference type="Pfam" id="PF02213">
    <property type="entry name" value="GYF"/>
    <property type="match status" value="1"/>
</dbReference>
<evidence type="ECO:0000259" key="6">
    <source>
        <dbReference type="PROSITE" id="PS51360"/>
    </source>
</evidence>
<dbReference type="Pfam" id="PF03126">
    <property type="entry name" value="Plus-3"/>
    <property type="match status" value="1"/>
</dbReference>
<dbReference type="SMART" id="SM00249">
    <property type="entry name" value="PHD"/>
    <property type="match status" value="1"/>
</dbReference>
<evidence type="ECO:0000259" key="7">
    <source>
        <dbReference type="PROSITE" id="PS51925"/>
    </source>
</evidence>
<reference evidence="8 9" key="1">
    <citation type="submission" date="2012-08" db="EMBL/GenBank/DDBJ databases">
        <title>Oryza genome evolution.</title>
        <authorList>
            <person name="Wing R.A."/>
        </authorList>
    </citation>
    <scope>NUCLEOTIDE SEQUENCE</scope>
</reference>
<dbReference type="InterPro" id="IPR055198">
    <property type="entry name" value="NSD_PHD"/>
</dbReference>
<dbReference type="Gene3D" id="3.90.70.200">
    <property type="entry name" value="Plus-3 domain"/>
    <property type="match status" value="1"/>
</dbReference>
<dbReference type="SUPFAM" id="SSF57903">
    <property type="entry name" value="FYVE/PHD zinc finger"/>
    <property type="match status" value="1"/>
</dbReference>
<dbReference type="SMART" id="SM00719">
    <property type="entry name" value="Plus3"/>
    <property type="match status" value="1"/>
</dbReference>
<dbReference type="PROSITE" id="PS51925">
    <property type="entry name" value="SWIB_MDM2"/>
    <property type="match status" value="1"/>
</dbReference>
<feature type="domain" description="GYF" evidence="5">
    <location>
        <begin position="639"/>
        <end position="693"/>
    </location>
</feature>
<dbReference type="AlphaFoldDB" id="A0A0D9WGN6"/>
<reference evidence="8" key="3">
    <citation type="submission" date="2015-04" db="UniProtKB">
        <authorList>
            <consortium name="EnsemblPlants"/>
        </authorList>
    </citation>
    <scope>IDENTIFICATION</scope>
</reference>
<reference evidence="9" key="2">
    <citation type="submission" date="2013-12" db="EMBL/GenBank/DDBJ databases">
        <authorList>
            <person name="Yu Y."/>
            <person name="Lee S."/>
            <person name="de Baynast K."/>
            <person name="Wissotski M."/>
            <person name="Liu L."/>
            <person name="Talag J."/>
            <person name="Goicoechea J."/>
            <person name="Angelova A."/>
            <person name="Jetty R."/>
            <person name="Kudrna D."/>
            <person name="Golser W."/>
            <person name="Rivera L."/>
            <person name="Zhang J."/>
            <person name="Wing R."/>
        </authorList>
    </citation>
    <scope>NUCLEOTIDE SEQUENCE</scope>
</reference>
<dbReference type="EnsemblPlants" id="LPERR05G13450.4">
    <property type="protein sequence ID" value="LPERR05G13450.4"/>
    <property type="gene ID" value="LPERR05G13450"/>
</dbReference>
<keyword evidence="9" id="KW-1185">Reference proteome</keyword>
<evidence type="ECO:0000256" key="2">
    <source>
        <dbReference type="ARBA" id="ARBA00022771"/>
    </source>
</evidence>
<feature type="domain" description="Plus3" evidence="6">
    <location>
        <begin position="337"/>
        <end position="472"/>
    </location>
</feature>
<dbReference type="InterPro" id="IPR003169">
    <property type="entry name" value="GYF"/>
</dbReference>
<sequence length="696" mass="79930">MGKRRVKRRGGGGGGDGDGGKRRREGESEEDYCFACKDGGHLRFCDYRNCHKAYHPECVGKDDKFLNSDEEFICKFVSVMRQTMGFCNNCLRMAIMIEKNVDVDSDGERVDFSDRETYEFLFKDYWEIIRDKEGLTLDNLQQAHAILRSGLNRNELSDSEKLPNSEQSSDDDFLGHSDDNDEPLYPSDFNGTTNKVKTILKEGKTKKNVFVGWGSKELIEFLTSIGKDTSKPLDQFAAAEVVKGYIRQKDLLQKDKKKHVISDDKLWSLFRKSKLKYNKIYSLLERHIAENITSEDESLASSEDNTNSIMKRKGQTINCGLSTPEEVSERYRRCFASLIRDNIRLIYLRRTLIIDLLKQPNTFECKVIGCYVRIKNDPKGYSHHKPQKLYQLGQVTGIRKSSEEYKMRDISTDILLCISDMWSDVKISVLSDEDFEEAEFEEKARSVHADITNHWINRELRRLDKLIEMANEKGWRERQRLLEEIPRVIPDVEDSKDSEYVVIAANKSSQKNTGSKGDADAPGVYLETLITKATEVHPRSDMRRMRNHGTEAIEVNPPGDMPRKHVQNHGTKATSVVTTAQFINVDDDEDDLHGKSGDMIVELDSDGSDDHDTRRHETMSVLCNDQKAVKAKEEISEHARVWYYNDPQGDEQGPFPMYILRHWCNAGYFSNDFRVWRTGQSCDSAILLKDAFLLTS</sequence>
<keyword evidence="2" id="KW-0863">Zinc-finger</keyword>
<dbReference type="Gene3D" id="3.30.40.10">
    <property type="entry name" value="Zinc/RING finger domain, C3HC4 (zinc finger)"/>
    <property type="match status" value="1"/>
</dbReference>
<evidence type="ECO:0000256" key="3">
    <source>
        <dbReference type="ARBA" id="ARBA00022833"/>
    </source>
</evidence>
<dbReference type="InterPro" id="IPR058668">
    <property type="entry name" value="NERD_dom"/>
</dbReference>
<dbReference type="InterPro" id="IPR004343">
    <property type="entry name" value="Plus-3_dom"/>
</dbReference>
<evidence type="ECO:0000313" key="9">
    <source>
        <dbReference type="Proteomes" id="UP000032180"/>
    </source>
</evidence>
<dbReference type="GO" id="GO:0003677">
    <property type="term" value="F:DNA binding"/>
    <property type="evidence" value="ECO:0007669"/>
    <property type="project" value="InterPro"/>
</dbReference>
<feature type="region of interest" description="Disordered" evidence="4">
    <location>
        <begin position="1"/>
        <end position="25"/>
    </location>
</feature>
<organism evidence="8 9">
    <name type="scientific">Leersia perrieri</name>
    <dbReference type="NCBI Taxonomy" id="77586"/>
    <lineage>
        <taxon>Eukaryota</taxon>
        <taxon>Viridiplantae</taxon>
        <taxon>Streptophyta</taxon>
        <taxon>Embryophyta</taxon>
        <taxon>Tracheophyta</taxon>
        <taxon>Spermatophyta</taxon>
        <taxon>Magnoliopsida</taxon>
        <taxon>Liliopsida</taxon>
        <taxon>Poales</taxon>
        <taxon>Poaceae</taxon>
        <taxon>BOP clade</taxon>
        <taxon>Oryzoideae</taxon>
        <taxon>Oryzeae</taxon>
        <taxon>Oryzinae</taxon>
        <taxon>Leersia</taxon>
    </lineage>
</organism>
<dbReference type="Pfam" id="PF22908">
    <property type="entry name" value="PHD_NSD"/>
    <property type="match status" value="1"/>
</dbReference>
<dbReference type="SUPFAM" id="SSF159042">
    <property type="entry name" value="Plus3-like"/>
    <property type="match status" value="1"/>
</dbReference>
<dbReference type="PANTHER" id="PTHR46851:SF11">
    <property type="entry name" value="GYF DOMAIN-CONTAINING PROTEIN"/>
    <property type="match status" value="1"/>
</dbReference>
<dbReference type="Proteomes" id="UP000032180">
    <property type="component" value="Chromosome 5"/>
</dbReference>
<dbReference type="PROSITE" id="PS51360">
    <property type="entry name" value="PLUS3"/>
    <property type="match status" value="1"/>
</dbReference>
<evidence type="ECO:0000256" key="4">
    <source>
        <dbReference type="SAM" id="MobiDB-lite"/>
    </source>
</evidence>
<protein>
    <recommendedName>
        <fullName evidence="10">GYF domain-containing protein</fullName>
    </recommendedName>
</protein>
<dbReference type="InterPro" id="IPR036885">
    <property type="entry name" value="SWIB_MDM2_dom_sf"/>
</dbReference>
<dbReference type="Pfam" id="PF25980">
    <property type="entry name" value="NERD_plant"/>
    <property type="match status" value="1"/>
</dbReference>
<dbReference type="CDD" id="cd15568">
    <property type="entry name" value="PHD5_NSD"/>
    <property type="match status" value="1"/>
</dbReference>
<feature type="domain" description="DM2" evidence="7">
    <location>
        <begin position="207"/>
        <end position="290"/>
    </location>
</feature>
<dbReference type="Gene3D" id="3.30.1490.40">
    <property type="match status" value="1"/>
</dbReference>
<evidence type="ECO:0000256" key="1">
    <source>
        <dbReference type="ARBA" id="ARBA00022723"/>
    </source>
</evidence>
<evidence type="ECO:0000259" key="5">
    <source>
        <dbReference type="PROSITE" id="PS50829"/>
    </source>
</evidence>
<keyword evidence="1" id="KW-0479">Metal-binding</keyword>
<dbReference type="GO" id="GO:0008270">
    <property type="term" value="F:zinc ion binding"/>
    <property type="evidence" value="ECO:0007669"/>
    <property type="project" value="UniProtKB-KW"/>
</dbReference>
<dbReference type="InterPro" id="IPR011011">
    <property type="entry name" value="Znf_FYVE_PHD"/>
</dbReference>
<dbReference type="Gramene" id="LPERR05G13450.4">
    <property type="protein sequence ID" value="LPERR05G13450.4"/>
    <property type="gene ID" value="LPERR05G13450"/>
</dbReference>
<dbReference type="InterPro" id="IPR001965">
    <property type="entry name" value="Znf_PHD"/>
</dbReference>
<keyword evidence="3" id="KW-0862">Zinc</keyword>
<proteinExistence type="predicted"/>
<accession>A0A0D9WGN6</accession>
<feature type="compositionally biased region" description="Basic residues" evidence="4">
    <location>
        <begin position="1"/>
        <end position="10"/>
    </location>
</feature>
<dbReference type="InterPro" id="IPR045894">
    <property type="entry name" value="At5g08430-like"/>
</dbReference>
<evidence type="ECO:0008006" key="10">
    <source>
        <dbReference type="Google" id="ProtNLM"/>
    </source>
</evidence>